<evidence type="ECO:0000259" key="2">
    <source>
        <dbReference type="PROSITE" id="PS51737"/>
    </source>
</evidence>
<dbReference type="AlphaFoldDB" id="C0ZWM3"/>
<evidence type="ECO:0000259" key="1">
    <source>
        <dbReference type="PROSITE" id="PS51736"/>
    </source>
</evidence>
<dbReference type="InterPro" id="IPR038109">
    <property type="entry name" value="DNA_bind_recomb_sf"/>
</dbReference>
<dbReference type="Proteomes" id="UP000002204">
    <property type="component" value="Chromosome"/>
</dbReference>
<proteinExistence type="predicted"/>
<dbReference type="RefSeq" id="WP_020907019.1">
    <property type="nucleotide sequence ID" value="NC_012490.1"/>
</dbReference>
<dbReference type="KEGG" id="rer:RER_20500"/>
<protein>
    <submittedName>
        <fullName evidence="3">Putative recombinase</fullName>
    </submittedName>
</protein>
<dbReference type="InterPro" id="IPR006119">
    <property type="entry name" value="Resolv_N"/>
</dbReference>
<dbReference type="SUPFAM" id="SSF53041">
    <property type="entry name" value="Resolvase-like"/>
    <property type="match status" value="1"/>
</dbReference>
<organism evidence="3 4">
    <name type="scientific">Rhodococcus erythropolis (strain PR4 / NBRC 100887)</name>
    <dbReference type="NCBI Taxonomy" id="234621"/>
    <lineage>
        <taxon>Bacteria</taxon>
        <taxon>Bacillati</taxon>
        <taxon>Actinomycetota</taxon>
        <taxon>Actinomycetes</taxon>
        <taxon>Mycobacteriales</taxon>
        <taxon>Nocardiaceae</taxon>
        <taxon>Rhodococcus</taxon>
        <taxon>Rhodococcus erythropolis group</taxon>
    </lineage>
</organism>
<dbReference type="Gene3D" id="3.40.50.1390">
    <property type="entry name" value="Resolvase, N-terminal catalytic domain"/>
    <property type="match status" value="1"/>
</dbReference>
<dbReference type="Gene3D" id="3.90.1750.20">
    <property type="entry name" value="Putative Large Serine Recombinase, Chain B, Domain 2"/>
    <property type="match status" value="1"/>
</dbReference>
<dbReference type="GO" id="GO:0003677">
    <property type="term" value="F:DNA binding"/>
    <property type="evidence" value="ECO:0007669"/>
    <property type="project" value="InterPro"/>
</dbReference>
<evidence type="ECO:0000313" key="4">
    <source>
        <dbReference type="Proteomes" id="UP000002204"/>
    </source>
</evidence>
<dbReference type="eggNOG" id="COG1961">
    <property type="taxonomic scope" value="Bacteria"/>
</dbReference>
<evidence type="ECO:0000313" key="3">
    <source>
        <dbReference type="EMBL" id="BAH32758.1"/>
    </source>
</evidence>
<feature type="domain" description="Resolvase/invertase-type recombinase catalytic" evidence="1">
    <location>
        <begin position="2"/>
        <end position="150"/>
    </location>
</feature>
<dbReference type="PROSITE" id="PS51737">
    <property type="entry name" value="RECOMBINASE_DNA_BIND"/>
    <property type="match status" value="1"/>
</dbReference>
<accession>C0ZWM3</accession>
<dbReference type="InterPro" id="IPR011109">
    <property type="entry name" value="DNA_bind_recombinase_dom"/>
</dbReference>
<dbReference type="PANTHER" id="PTHR30461:SF23">
    <property type="entry name" value="DNA RECOMBINASE-RELATED"/>
    <property type="match status" value="1"/>
</dbReference>
<feature type="domain" description="Recombinase" evidence="2">
    <location>
        <begin position="158"/>
        <end position="262"/>
    </location>
</feature>
<name>C0ZWM3_RHOE4</name>
<reference evidence="4" key="1">
    <citation type="submission" date="2005-03" db="EMBL/GenBank/DDBJ databases">
        <title>Comparison of the complete genome sequences of Rhodococcus erythropolis PR4 and Rhodococcus opacus B4.</title>
        <authorList>
            <person name="Takarada H."/>
            <person name="Sekine M."/>
            <person name="Hosoyama A."/>
            <person name="Yamada R."/>
            <person name="Fujisawa T."/>
            <person name="Omata S."/>
            <person name="Shimizu A."/>
            <person name="Tsukatani N."/>
            <person name="Tanikawa S."/>
            <person name="Fujita N."/>
            <person name="Harayama S."/>
        </authorList>
    </citation>
    <scope>NUCLEOTIDE SEQUENCE [LARGE SCALE GENOMIC DNA]</scope>
    <source>
        <strain evidence="4">PR4 / NBRC 100887</strain>
    </source>
</reference>
<sequence length="454" mass="50449">MRALIYCRISADREGSGLGVDRQREDCEALADKLGWEVVDVFTDNDLSAYSGKPRPAYKAMLEELRKGRAQAVIAWHTDRLHRSPVELESFISLCEPLSIVVRTVQAGEIDLSTPSGQMNARIVGAVARHEIDHARKRMVRAHEQAAAAGKWRARRQVFGYTKDGTSTVPTEAQAIRLAAADVLAGKSLRQVAREWNEAGHVSKGSAQKWNASSVRRILANPRYAALQEYQGRIVGNGNWPQILDRDEHAALLALFADPKRSSRLGNERKHQGSGVYRCGICGATMTMTYTSDGALHYRCTASAHLSRQGEALDAWVDELVLGRLSRPDAQMTLETRDRDLPALQTERDGLQSRMDQLAAMFAEGDIDSSQLRRGTEDLRVKVARLDEELADARSVSPLADLVLAGDDLRSRWEALSADLRGQVIASLMDVVVLRSPRGLRRFEPEYISITWRV</sequence>
<dbReference type="SMART" id="SM00857">
    <property type="entry name" value="Resolvase"/>
    <property type="match status" value="1"/>
</dbReference>
<dbReference type="Pfam" id="PF07508">
    <property type="entry name" value="Recombinase"/>
    <property type="match status" value="1"/>
</dbReference>
<dbReference type="GO" id="GO:0000150">
    <property type="term" value="F:DNA strand exchange activity"/>
    <property type="evidence" value="ECO:0007669"/>
    <property type="project" value="InterPro"/>
</dbReference>
<dbReference type="PANTHER" id="PTHR30461">
    <property type="entry name" value="DNA-INVERTASE FROM LAMBDOID PROPHAGE"/>
    <property type="match status" value="1"/>
</dbReference>
<gene>
    <name evidence="3" type="ordered locus">RER_20500</name>
</gene>
<dbReference type="HOGENOM" id="CLU_010686_18_18_11"/>
<dbReference type="PROSITE" id="PS51736">
    <property type="entry name" value="RECOMBINASES_3"/>
    <property type="match status" value="1"/>
</dbReference>
<dbReference type="PATRIC" id="fig|234621.6.peg.2552"/>
<dbReference type="InterPro" id="IPR036162">
    <property type="entry name" value="Resolvase-like_N_sf"/>
</dbReference>
<dbReference type="InterPro" id="IPR050639">
    <property type="entry name" value="SSR_resolvase"/>
</dbReference>
<dbReference type="CDD" id="cd00338">
    <property type="entry name" value="Ser_Recombinase"/>
    <property type="match status" value="1"/>
</dbReference>
<dbReference type="EMBL" id="AP008957">
    <property type="protein sequence ID" value="BAH32758.1"/>
    <property type="molecule type" value="Genomic_DNA"/>
</dbReference>
<dbReference type="Pfam" id="PF00239">
    <property type="entry name" value="Resolvase"/>
    <property type="match status" value="1"/>
</dbReference>
<reference evidence="3 4" key="2">
    <citation type="journal article" date="2006" name="Environ. Microbiol.">
        <title>Sequence analysis of three plasmids harboured in Rhodococcus erythropolis strain PR4.</title>
        <authorList>
            <person name="Sekine M."/>
            <person name="Tanikawa S."/>
            <person name="Omata S."/>
            <person name="Saito M."/>
            <person name="Fujisawa T."/>
            <person name="Tsukatani N."/>
            <person name="Tajima T."/>
            <person name="Sekigawa T."/>
            <person name="Kosugi H."/>
            <person name="Matsuo Y."/>
            <person name="Nishiko R."/>
            <person name="Imamura K."/>
            <person name="Ito M."/>
            <person name="Narita H."/>
            <person name="Tago S."/>
            <person name="Fujita N."/>
            <person name="Harayama S."/>
        </authorList>
    </citation>
    <scope>NUCLEOTIDE SEQUENCE [LARGE SCALE GENOMIC DNA]</scope>
    <source>
        <strain evidence="4">PR4 / NBRC 100887</strain>
    </source>
</reference>